<reference evidence="1 2" key="1">
    <citation type="submission" date="2018-11" db="EMBL/GenBank/DDBJ databases">
        <title>The first complete genome of Serratia liquefaciens isolated from metalophyte plant revel distinctness adaptive mechanisms in an extreme habitat.</title>
        <authorList>
            <person name="Caneschi W.L."/>
            <person name="Sanchez A.B."/>
            <person name="Felestrino E.B."/>
            <person name="Assis R.A.B."/>
            <person name="Lemes C.G.C."/>
            <person name="Cordeiro I.F."/>
            <person name="Fonseca N.P."/>
            <person name="Villa M."/>
            <person name="Vieira I.T."/>
            <person name="Moraes L.A."/>
            <person name="Kamino L.H.Y."/>
            <person name="do Carmo F."/>
            <person name="Garcia C.M."/>
            <person name="Almeida N.F."/>
            <person name="Silva R.S."/>
            <person name="Ferro J.A."/>
            <person name="Ferro M.I.T."/>
            <person name="Varani A.M."/>
            <person name="Ferreira R.M."/>
            <person name="dos Santos V.L."/>
            <person name="Silva U.C."/>
            <person name="Setubal J.C."/>
            <person name="Moreira L.M."/>
        </authorList>
    </citation>
    <scope>NUCLEOTIDE SEQUENCE [LARGE SCALE GENOMIC DNA]</scope>
    <source>
        <strain evidence="1 2">FG3</strain>
    </source>
</reference>
<sequence length="79" mass="9159">MGVFIIQPNEWLTKEWLILVTGISEGKIRAYRRKGAWRQGKEWVLVATDGDNKPNSDTMYHLPTINAWFATQRGRQPTD</sequence>
<dbReference type="Proteomes" id="UP000317572">
    <property type="component" value="Chromosome"/>
</dbReference>
<dbReference type="EMBL" id="CP033893">
    <property type="protein sequence ID" value="QDL35519.1"/>
    <property type="molecule type" value="Genomic_DNA"/>
</dbReference>
<evidence type="ECO:0000313" key="2">
    <source>
        <dbReference type="Proteomes" id="UP000317572"/>
    </source>
</evidence>
<protein>
    <submittedName>
        <fullName evidence="1">Excisionase</fullName>
    </submittedName>
</protein>
<evidence type="ECO:0000313" key="1">
    <source>
        <dbReference type="EMBL" id="QDL35519.1"/>
    </source>
</evidence>
<dbReference type="InterPro" id="IPR009634">
    <property type="entry name" value="Put_exci"/>
</dbReference>
<gene>
    <name evidence="1" type="ORF">EGO53_20425</name>
</gene>
<dbReference type="Pfam" id="PF06806">
    <property type="entry name" value="DUF1233"/>
    <property type="match status" value="1"/>
</dbReference>
<dbReference type="InterPro" id="IPR038146">
    <property type="entry name" value="933W_put_Xis_sf"/>
</dbReference>
<proteinExistence type="predicted"/>
<accession>A0A515D533</accession>
<dbReference type="AlphaFoldDB" id="A0A515D533"/>
<organism evidence="1 2">
    <name type="scientific">Serratia liquefaciens</name>
    <dbReference type="NCBI Taxonomy" id="614"/>
    <lineage>
        <taxon>Bacteria</taxon>
        <taxon>Pseudomonadati</taxon>
        <taxon>Pseudomonadota</taxon>
        <taxon>Gammaproteobacteria</taxon>
        <taxon>Enterobacterales</taxon>
        <taxon>Yersiniaceae</taxon>
        <taxon>Serratia</taxon>
    </lineage>
</organism>
<dbReference type="Gene3D" id="1.10.1660.60">
    <property type="entry name" value="Putative excisionased domain DUF1233"/>
    <property type="match status" value="1"/>
</dbReference>
<name>A0A515D533_SERLI</name>